<keyword evidence="3 8" id="KW-0375">Hydrogen ion transport</keyword>
<keyword evidence="2 8" id="KW-0813">Transport</keyword>
<reference evidence="9 10" key="1">
    <citation type="submission" date="2015-11" db="EMBL/GenBank/DDBJ databases">
        <title>Bacillus caseinolyticus sp nov.</title>
        <authorList>
            <person name="Dastager S.G."/>
            <person name="Mawlankar R."/>
        </authorList>
    </citation>
    <scope>NUCLEOTIDE SEQUENCE [LARGE SCALE GENOMIC DNA]</scope>
    <source>
        <strain evidence="9 10">SGD-V-76</strain>
    </source>
</reference>
<dbReference type="PRINTS" id="PR00125">
    <property type="entry name" value="ATPASEDELTA"/>
</dbReference>
<comment type="similarity">
    <text evidence="8">Belongs to the ATPase delta chain family.</text>
</comment>
<keyword evidence="4 8" id="KW-0406">Ion transport</keyword>
<dbReference type="RefSeq" id="WP_025908759.1">
    <property type="nucleotide sequence ID" value="NZ_KQ758634.1"/>
</dbReference>
<evidence type="ECO:0000256" key="7">
    <source>
        <dbReference type="ARBA" id="ARBA00023310"/>
    </source>
</evidence>
<dbReference type="InterPro" id="IPR026015">
    <property type="entry name" value="ATP_synth_OSCP/delta_N_sf"/>
</dbReference>
<evidence type="ECO:0000256" key="6">
    <source>
        <dbReference type="ARBA" id="ARBA00023196"/>
    </source>
</evidence>
<comment type="function">
    <text evidence="8">F(1)F(0) ATP synthase produces ATP from ADP in the presence of a proton or sodium gradient. F-type ATPases consist of two structural domains, F(1) containing the extramembraneous catalytic core and F(0) containing the membrane proton channel, linked together by a central stalk and a peripheral stalk. During catalysis, ATP synthesis in the catalytic domain of F(1) is coupled via a rotary mechanism of the central stalk subunits to proton translocation.</text>
</comment>
<evidence type="ECO:0000313" key="10">
    <source>
        <dbReference type="Proteomes" id="UP000053681"/>
    </source>
</evidence>
<dbReference type="NCBIfam" id="NF004403">
    <property type="entry name" value="PRK05758.2-4"/>
    <property type="match status" value="1"/>
</dbReference>
<keyword evidence="7 8" id="KW-0066">ATP synthesis</keyword>
<dbReference type="AlphaFoldDB" id="A0A0V8JPJ9"/>
<dbReference type="EMBL" id="LNQP01000015">
    <property type="protein sequence ID" value="KSU88797.1"/>
    <property type="molecule type" value="Genomic_DNA"/>
</dbReference>
<dbReference type="GO" id="GO:0045259">
    <property type="term" value="C:proton-transporting ATP synthase complex"/>
    <property type="evidence" value="ECO:0007669"/>
    <property type="project" value="UniProtKB-KW"/>
</dbReference>
<dbReference type="InterPro" id="IPR000711">
    <property type="entry name" value="ATPase_OSCP/dsu"/>
</dbReference>
<evidence type="ECO:0000256" key="3">
    <source>
        <dbReference type="ARBA" id="ARBA00022781"/>
    </source>
</evidence>
<organism evidence="9 10">
    <name type="scientific">Priestia veravalensis</name>
    <dbReference type="NCBI Taxonomy" id="1414648"/>
    <lineage>
        <taxon>Bacteria</taxon>
        <taxon>Bacillati</taxon>
        <taxon>Bacillota</taxon>
        <taxon>Bacilli</taxon>
        <taxon>Bacillales</taxon>
        <taxon>Bacillaceae</taxon>
        <taxon>Priestia</taxon>
    </lineage>
</organism>
<keyword evidence="10" id="KW-1185">Reference proteome</keyword>
<evidence type="ECO:0000256" key="1">
    <source>
        <dbReference type="ARBA" id="ARBA00004370"/>
    </source>
</evidence>
<dbReference type="Proteomes" id="UP000053681">
    <property type="component" value="Unassembled WGS sequence"/>
</dbReference>
<dbReference type="SUPFAM" id="SSF47928">
    <property type="entry name" value="N-terminal domain of the delta subunit of the F1F0-ATP synthase"/>
    <property type="match status" value="1"/>
</dbReference>
<evidence type="ECO:0000256" key="8">
    <source>
        <dbReference type="HAMAP-Rule" id="MF_01416"/>
    </source>
</evidence>
<proteinExistence type="inferred from homology"/>
<keyword evidence="5 8" id="KW-0472">Membrane</keyword>
<dbReference type="Gene3D" id="1.10.520.20">
    <property type="entry name" value="N-terminal domain of the delta subunit of the F1F0-ATP synthase"/>
    <property type="match status" value="1"/>
</dbReference>
<evidence type="ECO:0000313" key="9">
    <source>
        <dbReference type="EMBL" id="KSU88797.1"/>
    </source>
</evidence>
<dbReference type="Pfam" id="PF00213">
    <property type="entry name" value="OSCP"/>
    <property type="match status" value="1"/>
</dbReference>
<dbReference type="HAMAP" id="MF_01416">
    <property type="entry name" value="ATP_synth_delta_bact"/>
    <property type="match status" value="1"/>
</dbReference>
<evidence type="ECO:0000256" key="4">
    <source>
        <dbReference type="ARBA" id="ARBA00023065"/>
    </source>
</evidence>
<comment type="caution">
    <text evidence="9">The sequence shown here is derived from an EMBL/GenBank/DDBJ whole genome shotgun (WGS) entry which is preliminary data.</text>
</comment>
<keyword evidence="8" id="KW-1003">Cell membrane</keyword>
<protein>
    <recommendedName>
        <fullName evidence="8">ATP synthase subunit delta</fullName>
    </recommendedName>
    <alternativeName>
        <fullName evidence="8">ATP synthase F(1) sector subunit delta</fullName>
    </alternativeName>
    <alternativeName>
        <fullName evidence="8">F-type ATPase subunit delta</fullName>
        <shortName evidence="8">F-ATPase subunit delta</shortName>
    </alternativeName>
</protein>
<gene>
    <name evidence="8" type="primary">atpH</name>
    <name evidence="9" type="ORF">AS180_05660</name>
</gene>
<name>A0A0V8JPJ9_9BACI</name>
<accession>A0A0V8JPJ9</accession>
<dbReference type="InterPro" id="IPR020781">
    <property type="entry name" value="ATPase_OSCP/d_CS"/>
</dbReference>
<evidence type="ECO:0000256" key="2">
    <source>
        <dbReference type="ARBA" id="ARBA00022448"/>
    </source>
</evidence>
<dbReference type="GO" id="GO:0046933">
    <property type="term" value="F:proton-transporting ATP synthase activity, rotational mechanism"/>
    <property type="evidence" value="ECO:0007669"/>
    <property type="project" value="UniProtKB-UniRule"/>
</dbReference>
<dbReference type="PROSITE" id="PS00389">
    <property type="entry name" value="ATPASE_DELTA"/>
    <property type="match status" value="1"/>
</dbReference>
<comment type="function">
    <text evidence="8">This protein is part of the stalk that links CF(0) to CF(1). It either transmits conformational changes from CF(0) to CF(1) or is implicated in proton conduction.</text>
</comment>
<dbReference type="PANTHER" id="PTHR11910">
    <property type="entry name" value="ATP SYNTHASE DELTA CHAIN"/>
    <property type="match status" value="1"/>
</dbReference>
<dbReference type="GeneID" id="93684356"/>
<comment type="subcellular location">
    <subcellularLocation>
        <location evidence="8">Cell membrane</location>
        <topology evidence="8">Peripheral membrane protein</topology>
    </subcellularLocation>
    <subcellularLocation>
        <location evidence="1">Membrane</location>
    </subcellularLocation>
</comment>
<dbReference type="GO" id="GO:0005886">
    <property type="term" value="C:plasma membrane"/>
    <property type="evidence" value="ECO:0007669"/>
    <property type="project" value="UniProtKB-SubCell"/>
</dbReference>
<keyword evidence="6 8" id="KW-0139">CF(1)</keyword>
<sequence length="181" mass="20088">MSQSAVAKRYALALFQLASEKQSIDALQEELDVVEAVFAQNDDLIEVLTHPKISTNRKKDLVRQTFSTLTETVQNTLLLLLDRHRIQVVGEITREYRALANEARGVAAATVYSVKALSSDEERAISETFAPKVGKHSLYISNVIDKSLIGGVKLRIGNRIYDGSISGKLESVHRELLAHRS</sequence>
<dbReference type="NCBIfam" id="TIGR01145">
    <property type="entry name" value="ATP_synt_delta"/>
    <property type="match status" value="1"/>
</dbReference>
<evidence type="ECO:0000256" key="5">
    <source>
        <dbReference type="ARBA" id="ARBA00023136"/>
    </source>
</evidence>